<evidence type="ECO:0000256" key="1">
    <source>
        <dbReference type="SAM" id="MobiDB-lite"/>
    </source>
</evidence>
<dbReference type="Gene3D" id="1.20.1280.50">
    <property type="match status" value="1"/>
</dbReference>
<feature type="region of interest" description="Disordered" evidence="1">
    <location>
        <begin position="1"/>
        <end position="59"/>
    </location>
</feature>
<sequence length="729" mass="77837">MKRSRTDRVDLCMPEDADAPSAATRPTAKRPRGGADDNDCAQGDGDGRSEQSSPSHQSDRFEYLPEEILAVLLNGLPDQNRFYLEPRWRAVAAMVCRRWRRVVSSPSLAAVALLDRARPHRASPAAWSRGRILCASTLCDAVASLPSDMGAADRWLALVPDRCSTWPEQRASDTMRDDLILGPLAAVMASSNLAAMRDAWSRHLTDPHTVVKSIVGDWFDADERCGAHFALGVGQNLASAMVHAACRAARPSAVLWLLGRCGTALTLDVPARRAMLSALAEACGDEGVRATAFDAVVGLGRFPWREALQACLEARSHAASDLLAEYLFALIDRGSIVVAARGRRRARGHSTEARAADFVAWDRWATAWCREAIARDRPRVAAAAVARWGVPTLAPTARPFAKIVGRGDDDDHRNDALDWRPDTDLMDCIDDESLAKDDDDHRPAPSQAGFWEAALTSAVAGGATTSIAWLLAEGTWPSREVADTPAAALDILLRAVCAKPTQVAWPCALDVLSGALTLVGACAIARPPVRLMRAAMQACARGVAGDRAAHALFVVCLGLWPDRVAASGGNVGDALCGLLHAQAWSAVDAAVDALDRAPSGLFGGVDLWHIGALGHHGLLGSRTAAASFRAPRGLAFVALRAGALAPEAISVDVAEATARRHPLAPAVGRWRRWCRPRPVAANRCAIRLAAEAPDGAWTTLERAGLLRDHPTPCDDAFCDATHTPGRVYA</sequence>
<evidence type="ECO:0000313" key="3">
    <source>
        <dbReference type="Proteomes" id="UP001253637"/>
    </source>
</evidence>
<organism evidence="2 3">
    <name type="scientific">Pandoravirus japonicus</name>
    <dbReference type="NCBI Taxonomy" id="2823154"/>
    <lineage>
        <taxon>Viruses</taxon>
        <taxon>Pandoravirus</taxon>
    </lineage>
</organism>
<dbReference type="InterPro" id="IPR036047">
    <property type="entry name" value="F-box-like_dom_sf"/>
</dbReference>
<dbReference type="Proteomes" id="UP001253637">
    <property type="component" value="Segment"/>
</dbReference>
<dbReference type="SUPFAM" id="SSF81383">
    <property type="entry name" value="F-box domain"/>
    <property type="match status" value="1"/>
</dbReference>
<dbReference type="EMBL" id="LC625835">
    <property type="protein sequence ID" value="BCU03178.1"/>
    <property type="molecule type" value="Genomic_DNA"/>
</dbReference>
<name>A0A811BMY4_9VIRU</name>
<accession>A0A811BMY4</accession>
<reference evidence="2" key="1">
    <citation type="submission" date="2021-04" db="EMBL/GenBank/DDBJ databases">
        <title>Draft Genome Sequence of Pandoravirus japonicus, Isolated from the Sabaishi River of Niigata, Japan.</title>
        <authorList>
            <person name="Hosokawa N."/>
            <person name="Takahashi H."/>
            <person name="Aoki K."/>
            <person name="Takemura M."/>
        </authorList>
    </citation>
    <scope>NUCLEOTIDE SEQUENCE</scope>
</reference>
<feature type="compositionally biased region" description="Basic and acidic residues" evidence="1">
    <location>
        <begin position="1"/>
        <end position="10"/>
    </location>
</feature>
<protein>
    <submittedName>
        <fullName evidence="2">F-box domain containing protein</fullName>
    </submittedName>
</protein>
<evidence type="ECO:0000313" key="2">
    <source>
        <dbReference type="EMBL" id="BCU03178.1"/>
    </source>
</evidence>
<proteinExistence type="predicted"/>